<dbReference type="CDD" id="cd14490">
    <property type="entry name" value="CBM6-CBM35-CBM36_like_1"/>
    <property type="match status" value="1"/>
</dbReference>
<dbReference type="InterPro" id="IPR011050">
    <property type="entry name" value="Pectin_lyase_fold/virulence"/>
</dbReference>
<proteinExistence type="predicted"/>
<dbReference type="Gene3D" id="2.60.120.260">
    <property type="entry name" value="Galactose-binding domain-like"/>
    <property type="match status" value="1"/>
</dbReference>
<keyword evidence="4" id="KW-0378">Hydrolase</keyword>
<evidence type="ECO:0000313" key="4">
    <source>
        <dbReference type="EMBL" id="GAA3548753.1"/>
    </source>
</evidence>
<gene>
    <name evidence="4" type="ORF">GCM10022222_35380</name>
</gene>
<comment type="caution">
    <text evidence="4">The sequence shown here is derived from an EMBL/GenBank/DDBJ whole genome shotgun (WGS) entry which is preliminary data.</text>
</comment>
<evidence type="ECO:0000256" key="1">
    <source>
        <dbReference type="SAM" id="SignalP"/>
    </source>
</evidence>
<keyword evidence="5" id="KW-1185">Reference proteome</keyword>
<sequence>MPLVSSFRVFTLFGKRSSALCAAATLVLSVLVTAGFAGAPAAAAAERGASVPFVEQEAEDAATNATVIGPDRTARTLAGEASGRKAVTLDGQGKYVEFTLSAAADSLDVRYSLPDNAEGTGIDGALSVYIDGKHARDLDLTSRYSWYYGSYPFTNDPAQGKGHHFYDETRALFDTSYPAGTKIRLQADAGDSSTATIDLADFEQVGPAAKQPEGSLSVTDFGATTGDTSDDAPAFDDAVAAAHRQGKEVWIPAGTFTLGHHITVDQVTLRGAGPWYSVLSGPRAGVFGKGEPASCGTSTYPGNPAVPGSSTGVTLSGFAIIGEVDARVDCDQSNAVGGALGGDSVVQNLWLQHTKVGLWLDGPFDGLTVRGNRILDQTADGLNLHQGISNALVTNNFLRNTGDDGLAMWSEKDADHDNTFSFNTVTLPILANNIAIYGGKDNTVSDNVVADNQDEGGGLHVANRFTAVPLAGTTTIARNTAIRTGVLDSNWQFGVGALWFDGRDSAITGRIDVTDNDLLDNNYEAIQFIDSATGDVHFDGLRITGAGTFAWQLQAKPGGSVKDVVATGIGRAGQYNCLGPDALDGLADQGGNSGWTSTYCGEWPDPVYPAAQTHPREIAGR</sequence>
<organism evidence="4 5">
    <name type="scientific">Amycolatopsis ultiminotia</name>
    <dbReference type="NCBI Taxonomy" id="543629"/>
    <lineage>
        <taxon>Bacteria</taxon>
        <taxon>Bacillati</taxon>
        <taxon>Actinomycetota</taxon>
        <taxon>Actinomycetes</taxon>
        <taxon>Pseudonocardiales</taxon>
        <taxon>Pseudonocardiaceae</taxon>
        <taxon>Amycolatopsis</taxon>
    </lineage>
</organism>
<dbReference type="InterPro" id="IPR006626">
    <property type="entry name" value="PbH1"/>
</dbReference>
<dbReference type="InterPro" id="IPR033801">
    <property type="entry name" value="CBM6-CBM35-CBM36-like_1"/>
</dbReference>
<name>A0ABP6WAE1_9PSEU</name>
<feature type="chain" id="PRO_5046851550" evidence="1">
    <location>
        <begin position="38"/>
        <end position="621"/>
    </location>
</feature>
<accession>A0ABP6WAE1</accession>
<keyword evidence="1" id="KW-0732">Signal</keyword>
<dbReference type="SUPFAM" id="SSF51126">
    <property type="entry name" value="Pectin lyase-like"/>
    <property type="match status" value="1"/>
</dbReference>
<dbReference type="GO" id="GO:0016787">
    <property type="term" value="F:hydrolase activity"/>
    <property type="evidence" value="ECO:0007669"/>
    <property type="project" value="UniProtKB-KW"/>
</dbReference>
<feature type="signal peptide" evidence="1">
    <location>
        <begin position="1"/>
        <end position="37"/>
    </location>
</feature>
<dbReference type="InterPro" id="IPR055149">
    <property type="entry name" value="Agl_cat_D2"/>
</dbReference>
<protein>
    <submittedName>
        <fullName evidence="4">Glycosyl hydrolase family 28-related protein</fullName>
    </submittedName>
</protein>
<dbReference type="SMART" id="SM00710">
    <property type="entry name" value="PbH1"/>
    <property type="match status" value="5"/>
</dbReference>
<dbReference type="Pfam" id="PF22816">
    <property type="entry name" value="CatAgl_D2"/>
    <property type="match status" value="1"/>
</dbReference>
<evidence type="ECO:0000259" key="3">
    <source>
        <dbReference type="Pfam" id="PF22816"/>
    </source>
</evidence>
<reference evidence="5" key="1">
    <citation type="journal article" date="2019" name="Int. J. Syst. Evol. Microbiol.">
        <title>The Global Catalogue of Microorganisms (GCM) 10K type strain sequencing project: providing services to taxonomists for standard genome sequencing and annotation.</title>
        <authorList>
            <consortium name="The Broad Institute Genomics Platform"/>
            <consortium name="The Broad Institute Genome Sequencing Center for Infectious Disease"/>
            <person name="Wu L."/>
            <person name="Ma J."/>
        </authorList>
    </citation>
    <scope>NUCLEOTIDE SEQUENCE [LARGE SCALE GENOMIC DNA]</scope>
    <source>
        <strain evidence="5">JCM 16898</strain>
    </source>
</reference>
<dbReference type="EMBL" id="BAAAZN010000007">
    <property type="protein sequence ID" value="GAA3548753.1"/>
    <property type="molecule type" value="Genomic_DNA"/>
</dbReference>
<evidence type="ECO:0000259" key="2">
    <source>
        <dbReference type="Pfam" id="PF22815"/>
    </source>
</evidence>
<dbReference type="Gene3D" id="2.160.20.10">
    <property type="entry name" value="Single-stranded right-handed beta-helix, Pectin lyase-like"/>
    <property type="match status" value="1"/>
</dbReference>
<feature type="domain" description="CBM6/CBM35/CBM36-like 1" evidence="2">
    <location>
        <begin position="51"/>
        <end position="205"/>
    </location>
</feature>
<dbReference type="Pfam" id="PF22815">
    <property type="entry name" value="CatAgl_D1"/>
    <property type="match status" value="1"/>
</dbReference>
<dbReference type="Proteomes" id="UP001500689">
    <property type="component" value="Unassembled WGS sequence"/>
</dbReference>
<feature type="domain" description="Alpha-1,3-glucanase catalytic" evidence="3">
    <location>
        <begin position="244"/>
        <end position="452"/>
    </location>
</feature>
<dbReference type="InterPro" id="IPR012334">
    <property type="entry name" value="Pectin_lyas_fold"/>
</dbReference>
<evidence type="ECO:0000313" key="5">
    <source>
        <dbReference type="Proteomes" id="UP001500689"/>
    </source>
</evidence>